<reference evidence="2" key="1">
    <citation type="submission" date="2018-04" db="EMBL/GenBank/DDBJ databases">
        <title>Transcriptome of Schizaphis graminum biotype I.</title>
        <authorList>
            <person name="Scully E.D."/>
            <person name="Geib S.M."/>
            <person name="Palmer N.A."/>
            <person name="Koch K."/>
            <person name="Bradshaw J."/>
            <person name="Heng-Moss T."/>
            <person name="Sarath G."/>
        </authorList>
    </citation>
    <scope>NUCLEOTIDE SEQUENCE</scope>
</reference>
<dbReference type="EMBL" id="GGMR01000189">
    <property type="protein sequence ID" value="MBY12808.1"/>
    <property type="molecule type" value="Transcribed_RNA"/>
</dbReference>
<gene>
    <name evidence="2" type="ORF">g.35629</name>
</gene>
<dbReference type="AlphaFoldDB" id="A0A2S2N6V5"/>
<keyword evidence="1" id="KW-1133">Transmembrane helix</keyword>
<evidence type="ECO:0000256" key="1">
    <source>
        <dbReference type="SAM" id="Phobius"/>
    </source>
</evidence>
<accession>A0A2S2N6V5</accession>
<keyword evidence="1" id="KW-0472">Membrane</keyword>
<feature type="transmembrane region" description="Helical" evidence="1">
    <location>
        <begin position="68"/>
        <end position="88"/>
    </location>
</feature>
<name>A0A2S2N6V5_SCHGA</name>
<evidence type="ECO:0000313" key="2">
    <source>
        <dbReference type="EMBL" id="MBY12808.1"/>
    </source>
</evidence>
<feature type="transmembrane region" description="Helical" evidence="1">
    <location>
        <begin position="6"/>
        <end position="28"/>
    </location>
</feature>
<proteinExistence type="predicted"/>
<organism evidence="2">
    <name type="scientific">Schizaphis graminum</name>
    <name type="common">Green bug aphid</name>
    <dbReference type="NCBI Taxonomy" id="13262"/>
    <lineage>
        <taxon>Eukaryota</taxon>
        <taxon>Metazoa</taxon>
        <taxon>Ecdysozoa</taxon>
        <taxon>Arthropoda</taxon>
        <taxon>Hexapoda</taxon>
        <taxon>Insecta</taxon>
        <taxon>Pterygota</taxon>
        <taxon>Neoptera</taxon>
        <taxon>Paraneoptera</taxon>
        <taxon>Hemiptera</taxon>
        <taxon>Sternorrhyncha</taxon>
        <taxon>Aphidomorpha</taxon>
        <taxon>Aphidoidea</taxon>
        <taxon>Aphididae</taxon>
        <taxon>Aphidini</taxon>
        <taxon>Schizaphis</taxon>
    </lineage>
</organism>
<protein>
    <submittedName>
        <fullName evidence="2">Uncharacterized protein</fullName>
    </submittedName>
</protein>
<sequence length="120" mass="14273">MQNLHLIYLFLKYYKINIVLFISISTVVHDSALNNSKHQRFNNARDENQNHHMLLTSTCSNKIRHSKYYKYIIVLYVLCIVYSQQTILQNVFIISSVNDRIHRKRLKGKTNMTIIMSLKL</sequence>
<keyword evidence="1" id="KW-0812">Transmembrane</keyword>